<dbReference type="eggNOG" id="COG3797">
    <property type="taxonomic scope" value="Bacteria"/>
</dbReference>
<gene>
    <name evidence="1" type="ORF">PWYN_09275</name>
</gene>
<name>A0A098MBS6_9BACL</name>
<dbReference type="InterPro" id="IPR012545">
    <property type="entry name" value="DUF1697"/>
</dbReference>
<reference evidence="1 2" key="1">
    <citation type="submission" date="2014-08" db="EMBL/GenBank/DDBJ databases">
        <authorList>
            <person name="den Bakker H.C."/>
        </authorList>
    </citation>
    <scope>NUCLEOTIDE SEQUENCE [LARGE SCALE GENOMIC DNA]</scope>
    <source>
        <strain evidence="1 2">DSM 18334</strain>
    </source>
</reference>
<organism evidence="1 2">
    <name type="scientific">Paenibacillus wynnii</name>
    <dbReference type="NCBI Taxonomy" id="268407"/>
    <lineage>
        <taxon>Bacteria</taxon>
        <taxon>Bacillati</taxon>
        <taxon>Bacillota</taxon>
        <taxon>Bacilli</taxon>
        <taxon>Bacillales</taxon>
        <taxon>Paenibacillaceae</taxon>
        <taxon>Paenibacillus</taxon>
    </lineage>
</organism>
<dbReference type="Pfam" id="PF08002">
    <property type="entry name" value="DUF1697"/>
    <property type="match status" value="1"/>
</dbReference>
<dbReference type="PIRSF" id="PIRSF008502">
    <property type="entry name" value="UCP008502"/>
    <property type="match status" value="1"/>
</dbReference>
<dbReference type="OrthoDB" id="9806494at2"/>
<evidence type="ECO:0008006" key="3">
    <source>
        <dbReference type="Google" id="ProtNLM"/>
    </source>
</evidence>
<dbReference type="STRING" id="268407.PWYN_09275"/>
<dbReference type="SUPFAM" id="SSF160379">
    <property type="entry name" value="SP0830-like"/>
    <property type="match status" value="1"/>
</dbReference>
<accession>A0A098MBS6</accession>
<dbReference type="EMBL" id="JQCR01000002">
    <property type="protein sequence ID" value="KGE19508.1"/>
    <property type="molecule type" value="Genomic_DNA"/>
</dbReference>
<evidence type="ECO:0000313" key="1">
    <source>
        <dbReference type="EMBL" id="KGE19508.1"/>
    </source>
</evidence>
<protein>
    <recommendedName>
        <fullName evidence="3">Cytoplasmic protein</fullName>
    </recommendedName>
</protein>
<reference evidence="1 2" key="2">
    <citation type="submission" date="2014-10" db="EMBL/GenBank/DDBJ databases">
        <title>Comparative genomics of the Paenibacillus odorifer group.</title>
        <authorList>
            <person name="Tsai Y.-C."/>
            <person name="Martin N."/>
            <person name="Korlach J."/>
            <person name="Wiedmann M."/>
        </authorList>
    </citation>
    <scope>NUCLEOTIDE SEQUENCE [LARGE SCALE GENOMIC DNA]</scope>
    <source>
        <strain evidence="1 2">DSM 18334</strain>
    </source>
</reference>
<dbReference type="Gene3D" id="3.30.70.1280">
    <property type="entry name" value="SP0830-like domains"/>
    <property type="match status" value="1"/>
</dbReference>
<proteinExistence type="predicted"/>
<comment type="caution">
    <text evidence="1">The sequence shown here is derived from an EMBL/GenBank/DDBJ whole genome shotgun (WGS) entry which is preliminary data.</text>
</comment>
<sequence length="183" mass="20936">MTSYIALLRGINVGGNKIIKMQDLKLLFQSLELDHVRTYIQSGNVIFESNNHEIELLGGLIELRIKEVYGFQVSVILRTLEELAQVIENNPFDLPEQEDYKRLYVSFLTSEPSTEALEKLQPYMDGPDKLRFVGKEMYAFYEVSVSQSALFKVPMDKMLGMPATSRNWNTVNKLVALGRVEKP</sequence>
<evidence type="ECO:0000313" key="2">
    <source>
        <dbReference type="Proteomes" id="UP000029734"/>
    </source>
</evidence>
<keyword evidence="2" id="KW-1185">Reference proteome</keyword>
<dbReference type="RefSeq" id="WP_036650507.1">
    <property type="nucleotide sequence ID" value="NZ_JQCR01000002.1"/>
</dbReference>
<dbReference type="AlphaFoldDB" id="A0A098MBS6"/>
<dbReference type="Proteomes" id="UP000029734">
    <property type="component" value="Unassembled WGS sequence"/>
</dbReference>
<dbReference type="PANTHER" id="PTHR36439:SF1">
    <property type="entry name" value="DUF1697 DOMAIN-CONTAINING PROTEIN"/>
    <property type="match status" value="1"/>
</dbReference>
<dbReference type="PANTHER" id="PTHR36439">
    <property type="entry name" value="BLL4334 PROTEIN"/>
    <property type="match status" value="1"/>
</dbReference>